<dbReference type="InterPro" id="IPR039315">
    <property type="entry name" value="CheW"/>
</dbReference>
<dbReference type="PANTHER" id="PTHR22617">
    <property type="entry name" value="CHEMOTAXIS SENSOR HISTIDINE KINASE-RELATED"/>
    <property type="match status" value="1"/>
</dbReference>
<dbReference type="Gene3D" id="2.30.30.40">
    <property type="entry name" value="SH3 Domains"/>
    <property type="match status" value="1"/>
</dbReference>
<dbReference type="InterPro" id="IPR002545">
    <property type="entry name" value="CheW-lke_dom"/>
</dbReference>
<proteinExistence type="predicted"/>
<dbReference type="RefSeq" id="WP_382359982.1">
    <property type="nucleotide sequence ID" value="NZ_JBHTGR010000055.1"/>
</dbReference>
<dbReference type="InterPro" id="IPR036061">
    <property type="entry name" value="CheW-like_dom_sf"/>
</dbReference>
<dbReference type="PROSITE" id="PS50851">
    <property type="entry name" value="CHEW"/>
    <property type="match status" value="1"/>
</dbReference>
<dbReference type="PANTHER" id="PTHR22617:SF23">
    <property type="entry name" value="CHEMOTAXIS PROTEIN CHEW"/>
    <property type="match status" value="1"/>
</dbReference>
<dbReference type="Gene3D" id="2.40.50.180">
    <property type="entry name" value="CheA-289, Domain 4"/>
    <property type="match status" value="1"/>
</dbReference>
<dbReference type="SUPFAM" id="SSF50341">
    <property type="entry name" value="CheW-like"/>
    <property type="match status" value="1"/>
</dbReference>
<keyword evidence="3" id="KW-1185">Reference proteome</keyword>
<sequence>MDESIKVVAFLIGSQRYGIPVQNVLGIEKMQPITEVPQTSDFIKGIINLRGEITPALDLKQRLRLGVTEHAEETRILIVTMNDMQVGLIVDAATDVMTLDTNALEDAPEMTNGISTSFIEGVANLEDNLLILLNLEYILDFTEVNEVNEMIDN</sequence>
<name>A0ABW2UYU4_9BACI</name>
<gene>
    <name evidence="2" type="ORF">ACFQU8_11145</name>
</gene>
<dbReference type="SMART" id="SM00260">
    <property type="entry name" value="CheW"/>
    <property type="match status" value="1"/>
</dbReference>
<evidence type="ECO:0000313" key="3">
    <source>
        <dbReference type="Proteomes" id="UP001596620"/>
    </source>
</evidence>
<evidence type="ECO:0000259" key="1">
    <source>
        <dbReference type="PROSITE" id="PS50851"/>
    </source>
</evidence>
<feature type="domain" description="CheW-like" evidence="1">
    <location>
        <begin position="4"/>
        <end position="144"/>
    </location>
</feature>
<dbReference type="Pfam" id="PF01584">
    <property type="entry name" value="CheW"/>
    <property type="match status" value="1"/>
</dbReference>
<accession>A0ABW2UYU4</accession>
<comment type="caution">
    <text evidence="2">The sequence shown here is derived from an EMBL/GenBank/DDBJ whole genome shotgun (WGS) entry which is preliminary data.</text>
</comment>
<dbReference type="EMBL" id="JBHTGR010000055">
    <property type="protein sequence ID" value="MFC7747741.1"/>
    <property type="molecule type" value="Genomic_DNA"/>
</dbReference>
<protein>
    <submittedName>
        <fullName evidence="2">Chemotaxis protein CheW</fullName>
    </submittedName>
</protein>
<evidence type="ECO:0000313" key="2">
    <source>
        <dbReference type="EMBL" id="MFC7747741.1"/>
    </source>
</evidence>
<organism evidence="2 3">
    <name type="scientific">Lentibacillus kimchii</name>
    <dbReference type="NCBI Taxonomy" id="1542911"/>
    <lineage>
        <taxon>Bacteria</taxon>
        <taxon>Bacillati</taxon>
        <taxon>Bacillota</taxon>
        <taxon>Bacilli</taxon>
        <taxon>Bacillales</taxon>
        <taxon>Bacillaceae</taxon>
        <taxon>Lentibacillus</taxon>
    </lineage>
</organism>
<reference evidence="3" key="1">
    <citation type="journal article" date="2019" name="Int. J. Syst. Evol. Microbiol.">
        <title>The Global Catalogue of Microorganisms (GCM) 10K type strain sequencing project: providing services to taxonomists for standard genome sequencing and annotation.</title>
        <authorList>
            <consortium name="The Broad Institute Genomics Platform"/>
            <consortium name="The Broad Institute Genome Sequencing Center for Infectious Disease"/>
            <person name="Wu L."/>
            <person name="Ma J."/>
        </authorList>
    </citation>
    <scope>NUCLEOTIDE SEQUENCE [LARGE SCALE GENOMIC DNA]</scope>
    <source>
        <strain evidence="3">JCM 30234</strain>
    </source>
</reference>
<dbReference type="Proteomes" id="UP001596620">
    <property type="component" value="Unassembled WGS sequence"/>
</dbReference>